<evidence type="ECO:0000256" key="1">
    <source>
        <dbReference type="ARBA" id="ARBA00004127"/>
    </source>
</evidence>
<evidence type="ECO:0000313" key="7">
    <source>
        <dbReference type="EMBL" id="MFD1216948.1"/>
    </source>
</evidence>
<dbReference type="PANTHER" id="PTHR31851">
    <property type="entry name" value="FE(2+)/MN(2+) TRANSPORTER PCL1"/>
    <property type="match status" value="1"/>
</dbReference>
<evidence type="ECO:0000256" key="3">
    <source>
        <dbReference type="ARBA" id="ARBA00022989"/>
    </source>
</evidence>
<dbReference type="EMBL" id="JBHTLR010000008">
    <property type="protein sequence ID" value="MFD1216948.1"/>
    <property type="molecule type" value="Genomic_DNA"/>
</dbReference>
<feature type="transmembrane region" description="Helical" evidence="6">
    <location>
        <begin position="63"/>
        <end position="81"/>
    </location>
</feature>
<gene>
    <name evidence="7" type="ORF">ACFQ2X_10070</name>
</gene>
<keyword evidence="8" id="KW-1185">Reference proteome</keyword>
<keyword evidence="2 6" id="KW-0812">Transmembrane</keyword>
<protein>
    <submittedName>
        <fullName evidence="7">VIT1/CCC1 transporter family protein</fullName>
    </submittedName>
</protein>
<evidence type="ECO:0000256" key="2">
    <source>
        <dbReference type="ARBA" id="ARBA00022692"/>
    </source>
</evidence>
<evidence type="ECO:0000256" key="4">
    <source>
        <dbReference type="ARBA" id="ARBA00023136"/>
    </source>
</evidence>
<feature type="compositionally biased region" description="Basic and acidic residues" evidence="5">
    <location>
        <begin position="1"/>
        <end position="21"/>
    </location>
</feature>
<reference evidence="8" key="1">
    <citation type="journal article" date="2019" name="Int. J. Syst. Evol. Microbiol.">
        <title>The Global Catalogue of Microorganisms (GCM) 10K type strain sequencing project: providing services to taxonomists for standard genome sequencing and annotation.</title>
        <authorList>
            <consortium name="The Broad Institute Genomics Platform"/>
            <consortium name="The Broad Institute Genome Sequencing Center for Infectious Disease"/>
            <person name="Wu L."/>
            <person name="Ma J."/>
        </authorList>
    </citation>
    <scope>NUCLEOTIDE SEQUENCE [LARGE SCALE GENOMIC DNA]</scope>
    <source>
        <strain evidence="8">CCUG 54356</strain>
    </source>
</reference>
<comment type="subcellular location">
    <subcellularLocation>
        <location evidence="1">Endomembrane system</location>
        <topology evidence="1">Multi-pass membrane protein</topology>
    </subcellularLocation>
</comment>
<feature type="transmembrane region" description="Helical" evidence="6">
    <location>
        <begin position="36"/>
        <end position="57"/>
    </location>
</feature>
<name>A0ABW3U7T1_9GAMM</name>
<evidence type="ECO:0000313" key="8">
    <source>
        <dbReference type="Proteomes" id="UP001597264"/>
    </source>
</evidence>
<keyword evidence="4 6" id="KW-0472">Membrane</keyword>
<sequence length="252" mass="27790">MPTDKARRQQLRQEHRPENIARRLQQPPEPRRLSDLVLGAIDGCITTFAIVCGAYGAGFPSSVVVVMGIANLIADGFSMAVSNYEAVGAEQHFFESARRTEEQHIELVPEGEREEIRQIFAAKGFRGESLELIVNTVTSDRRLWVDTMLQEEYGLSRVFPNAFASAWWTFIAFVVVGLIPLTPFLFSGLTQTQEFVGSALLAGVVFIAIGLVKGVVNRTARLRSAFRTFLLGGGAAALAFCVGYLLRQAFNF</sequence>
<feature type="transmembrane region" description="Helical" evidence="6">
    <location>
        <begin position="228"/>
        <end position="246"/>
    </location>
</feature>
<dbReference type="Proteomes" id="UP001597264">
    <property type="component" value="Unassembled WGS sequence"/>
</dbReference>
<organism evidence="7 8">
    <name type="scientific">Microbulbifer celer</name>
    <dbReference type="NCBI Taxonomy" id="435905"/>
    <lineage>
        <taxon>Bacteria</taxon>
        <taxon>Pseudomonadati</taxon>
        <taxon>Pseudomonadota</taxon>
        <taxon>Gammaproteobacteria</taxon>
        <taxon>Cellvibrionales</taxon>
        <taxon>Microbulbiferaceae</taxon>
        <taxon>Microbulbifer</taxon>
    </lineage>
</organism>
<dbReference type="RefSeq" id="WP_230437125.1">
    <property type="nucleotide sequence ID" value="NZ_CP087715.1"/>
</dbReference>
<feature type="region of interest" description="Disordered" evidence="5">
    <location>
        <begin position="1"/>
        <end position="25"/>
    </location>
</feature>
<keyword evidence="3 6" id="KW-1133">Transmembrane helix</keyword>
<evidence type="ECO:0000256" key="6">
    <source>
        <dbReference type="SAM" id="Phobius"/>
    </source>
</evidence>
<dbReference type="InterPro" id="IPR008217">
    <property type="entry name" value="Ccc1_fam"/>
</dbReference>
<feature type="transmembrane region" description="Helical" evidence="6">
    <location>
        <begin position="166"/>
        <end position="189"/>
    </location>
</feature>
<feature type="transmembrane region" description="Helical" evidence="6">
    <location>
        <begin position="195"/>
        <end position="216"/>
    </location>
</feature>
<dbReference type="Pfam" id="PF01988">
    <property type="entry name" value="VIT1"/>
    <property type="match status" value="1"/>
</dbReference>
<comment type="caution">
    <text evidence="7">The sequence shown here is derived from an EMBL/GenBank/DDBJ whole genome shotgun (WGS) entry which is preliminary data.</text>
</comment>
<accession>A0ABW3U7T1</accession>
<proteinExistence type="predicted"/>
<evidence type="ECO:0000256" key="5">
    <source>
        <dbReference type="SAM" id="MobiDB-lite"/>
    </source>
</evidence>